<dbReference type="PANTHER" id="PTHR24321">
    <property type="entry name" value="DEHYDROGENASES, SHORT CHAIN"/>
    <property type="match status" value="1"/>
</dbReference>
<dbReference type="Pfam" id="PF13561">
    <property type="entry name" value="adh_short_C2"/>
    <property type="match status" value="1"/>
</dbReference>
<gene>
    <name evidence="4" type="ORF">SBX64_07985</name>
</gene>
<keyword evidence="5" id="KW-1185">Reference proteome</keyword>
<feature type="domain" description="Ketoreductase" evidence="3">
    <location>
        <begin position="6"/>
        <end position="187"/>
    </location>
</feature>
<dbReference type="CDD" id="cd05233">
    <property type="entry name" value="SDR_c"/>
    <property type="match status" value="1"/>
</dbReference>
<dbReference type="InterPro" id="IPR036291">
    <property type="entry name" value="NAD(P)-bd_dom_sf"/>
</dbReference>
<comment type="caution">
    <text evidence="4">The sequence shown here is derived from an EMBL/GenBank/DDBJ whole genome shotgun (WGS) entry which is preliminary data.</text>
</comment>
<dbReference type="InterPro" id="IPR020904">
    <property type="entry name" value="Sc_DH/Rdtase_CS"/>
</dbReference>
<evidence type="ECO:0000313" key="5">
    <source>
        <dbReference type="Proteomes" id="UP001279860"/>
    </source>
</evidence>
<evidence type="ECO:0000256" key="1">
    <source>
        <dbReference type="ARBA" id="ARBA00006484"/>
    </source>
</evidence>
<sequence>MKFKNKVVVITGGGTGLGKATALKFAREGAHVAILGRREEELNIVVNEIEKNGSEALAIQADVSIESDVEKSIQQVVDKWGRLDVAFNNAGMLGEMKPITELESSDFDKTMAVNTKGVWLCIRAELQAMLKTKTSGVIVNTSSFVARAPNAGGSVYAASKAALDAMIQAVALEVGGSNIRVNNIAPGVIKTPMSSDLPQEFQTALANHSALKRLGEPEDIADAVLWLCSDDARFITGQSILVDGGIAIPGFR</sequence>
<proteinExistence type="inferred from homology"/>
<dbReference type="PROSITE" id="PS00061">
    <property type="entry name" value="ADH_SHORT"/>
    <property type="match status" value="1"/>
</dbReference>
<accession>A0ABU4ISU5</accession>
<evidence type="ECO:0000259" key="3">
    <source>
        <dbReference type="SMART" id="SM00822"/>
    </source>
</evidence>
<organism evidence="4 5">
    <name type="scientific">Vibrio rhizosphaerae</name>
    <dbReference type="NCBI Taxonomy" id="398736"/>
    <lineage>
        <taxon>Bacteria</taxon>
        <taxon>Pseudomonadati</taxon>
        <taxon>Pseudomonadota</taxon>
        <taxon>Gammaproteobacteria</taxon>
        <taxon>Vibrionales</taxon>
        <taxon>Vibrionaceae</taxon>
        <taxon>Vibrio</taxon>
    </lineage>
</organism>
<dbReference type="Gene3D" id="3.40.50.720">
    <property type="entry name" value="NAD(P)-binding Rossmann-like Domain"/>
    <property type="match status" value="1"/>
</dbReference>
<dbReference type="RefSeq" id="WP_038181665.1">
    <property type="nucleotide sequence ID" value="NZ_AP024903.1"/>
</dbReference>
<dbReference type="Proteomes" id="UP001279860">
    <property type="component" value="Unassembled WGS sequence"/>
</dbReference>
<reference evidence="4 5" key="1">
    <citation type="submission" date="2023-11" db="EMBL/GenBank/DDBJ databases">
        <title>Plant-associative lifestyle of Vibrio porteresiae and its evolutionary dynamics.</title>
        <authorList>
            <person name="Rameshkumar N."/>
            <person name="Kirti K."/>
        </authorList>
    </citation>
    <scope>NUCLEOTIDE SEQUENCE [LARGE SCALE GENOMIC DNA]</scope>
    <source>
        <strain evidence="4 5">MSSRF7</strain>
    </source>
</reference>
<dbReference type="NCBIfam" id="NF005559">
    <property type="entry name" value="PRK07231.1"/>
    <property type="match status" value="1"/>
</dbReference>
<dbReference type="InterPro" id="IPR002347">
    <property type="entry name" value="SDR_fam"/>
</dbReference>
<dbReference type="PANTHER" id="PTHR24321:SF11">
    <property type="entry name" value="BLR0893 PROTEIN"/>
    <property type="match status" value="1"/>
</dbReference>
<dbReference type="GO" id="GO:0016491">
    <property type="term" value="F:oxidoreductase activity"/>
    <property type="evidence" value="ECO:0007669"/>
    <property type="project" value="UniProtKB-KW"/>
</dbReference>
<comment type="similarity">
    <text evidence="1">Belongs to the short-chain dehydrogenases/reductases (SDR) family.</text>
</comment>
<evidence type="ECO:0000256" key="2">
    <source>
        <dbReference type="ARBA" id="ARBA00023002"/>
    </source>
</evidence>
<dbReference type="SMART" id="SM00822">
    <property type="entry name" value="PKS_KR"/>
    <property type="match status" value="1"/>
</dbReference>
<dbReference type="SUPFAM" id="SSF51735">
    <property type="entry name" value="NAD(P)-binding Rossmann-fold domains"/>
    <property type="match status" value="1"/>
</dbReference>
<dbReference type="PRINTS" id="PR00080">
    <property type="entry name" value="SDRFAMILY"/>
</dbReference>
<dbReference type="EC" id="1.1.1.-" evidence="4"/>
<keyword evidence="2 4" id="KW-0560">Oxidoreductase</keyword>
<dbReference type="InterPro" id="IPR057326">
    <property type="entry name" value="KR_dom"/>
</dbReference>
<protein>
    <submittedName>
        <fullName evidence="4">3-oxoacyl-ACP reductase family protein</fullName>
        <ecNumber evidence="4">1.1.1.-</ecNumber>
    </submittedName>
</protein>
<evidence type="ECO:0000313" key="4">
    <source>
        <dbReference type="EMBL" id="MDW6092482.1"/>
    </source>
</evidence>
<dbReference type="EMBL" id="JAWRCP010000001">
    <property type="protein sequence ID" value="MDW6092482.1"/>
    <property type="molecule type" value="Genomic_DNA"/>
</dbReference>
<name>A0ABU4ISU5_9VIBR</name>
<dbReference type="PRINTS" id="PR00081">
    <property type="entry name" value="GDHRDH"/>
</dbReference>